<dbReference type="EMBL" id="JACGZW010000027">
    <property type="protein sequence ID" value="MBB1160125.1"/>
    <property type="molecule type" value="Genomic_DNA"/>
</dbReference>
<dbReference type="PANTHER" id="PTHR41521">
    <property type="match status" value="1"/>
</dbReference>
<feature type="domain" description="DUF1330" evidence="1">
    <location>
        <begin position="2"/>
        <end position="96"/>
    </location>
</feature>
<dbReference type="Proteomes" id="UP000526734">
    <property type="component" value="Unassembled WGS sequence"/>
</dbReference>
<gene>
    <name evidence="2" type="ORF">H4281_43860</name>
</gene>
<organism evidence="2 3">
    <name type="scientific">Amycolatopsis dendrobii</name>
    <dbReference type="NCBI Taxonomy" id="2760662"/>
    <lineage>
        <taxon>Bacteria</taxon>
        <taxon>Bacillati</taxon>
        <taxon>Actinomycetota</taxon>
        <taxon>Actinomycetes</taxon>
        <taxon>Pseudonocardiales</taxon>
        <taxon>Pseudonocardiaceae</taxon>
        <taxon>Amycolatopsis</taxon>
    </lineage>
</organism>
<dbReference type="PANTHER" id="PTHR41521:SF4">
    <property type="entry name" value="BLR0684 PROTEIN"/>
    <property type="match status" value="1"/>
</dbReference>
<dbReference type="AlphaFoldDB" id="A0A7W3ZG42"/>
<reference evidence="2 3" key="1">
    <citation type="submission" date="2020-08" db="EMBL/GenBank/DDBJ databases">
        <title>Amycolatopsis sp. nov. DR6-1 isolated from Dendrobium heterocarpum.</title>
        <authorList>
            <person name="Tedsree N."/>
            <person name="Kuncharoen N."/>
            <person name="Likhitwitayawuid K."/>
            <person name="Tanasupawat S."/>
        </authorList>
    </citation>
    <scope>NUCLEOTIDE SEQUENCE [LARGE SCALE GENOMIC DNA]</scope>
    <source>
        <strain evidence="2 3">DR6-1</strain>
    </source>
</reference>
<keyword evidence="3" id="KW-1185">Reference proteome</keyword>
<dbReference type="SUPFAM" id="SSF54909">
    <property type="entry name" value="Dimeric alpha+beta barrel"/>
    <property type="match status" value="1"/>
</dbReference>
<dbReference type="InterPro" id="IPR010753">
    <property type="entry name" value="DUF1330"/>
</dbReference>
<dbReference type="Pfam" id="PF07045">
    <property type="entry name" value="DUF1330"/>
    <property type="match status" value="1"/>
</dbReference>
<evidence type="ECO:0000259" key="1">
    <source>
        <dbReference type="Pfam" id="PF07045"/>
    </source>
</evidence>
<proteinExistence type="predicted"/>
<protein>
    <submittedName>
        <fullName evidence="2">DUF1330 domain-containing protein</fullName>
    </submittedName>
</protein>
<evidence type="ECO:0000313" key="3">
    <source>
        <dbReference type="Proteomes" id="UP000526734"/>
    </source>
</evidence>
<comment type="caution">
    <text evidence="2">The sequence shown here is derived from an EMBL/GenBank/DDBJ whole genome shotgun (WGS) entry which is preliminary data.</text>
</comment>
<name>A0A7W3ZG42_9PSEU</name>
<dbReference type="InterPro" id="IPR011008">
    <property type="entry name" value="Dimeric_a/b-barrel"/>
</dbReference>
<evidence type="ECO:0000313" key="2">
    <source>
        <dbReference type="EMBL" id="MBB1160125.1"/>
    </source>
</evidence>
<sequence length="115" mass="12529">MTAYAIAHLRQPGAVDAEVCEYLELIQATLDPFEGRFLVHGGQTRVLEGAWPGATVVLEFPDLAAAEEWYASAEYRKILHLRTDHLVGDVILVEGCGPDHDSAAMGARLRAEAAR</sequence>
<dbReference type="Gene3D" id="3.30.70.100">
    <property type="match status" value="1"/>
</dbReference>
<dbReference type="RefSeq" id="WP_182896756.1">
    <property type="nucleotide sequence ID" value="NZ_JACGZW010000027.1"/>
</dbReference>
<accession>A0A7W3ZG42</accession>